<protein>
    <submittedName>
        <fullName evidence="1">Uncharacterized protein</fullName>
    </submittedName>
</protein>
<organism evidence="1 2">
    <name type="scientific">Heracleum sosnowskyi</name>
    <dbReference type="NCBI Taxonomy" id="360622"/>
    <lineage>
        <taxon>Eukaryota</taxon>
        <taxon>Viridiplantae</taxon>
        <taxon>Streptophyta</taxon>
        <taxon>Embryophyta</taxon>
        <taxon>Tracheophyta</taxon>
        <taxon>Spermatophyta</taxon>
        <taxon>Magnoliopsida</taxon>
        <taxon>eudicotyledons</taxon>
        <taxon>Gunneridae</taxon>
        <taxon>Pentapetalae</taxon>
        <taxon>asterids</taxon>
        <taxon>campanulids</taxon>
        <taxon>Apiales</taxon>
        <taxon>Apiaceae</taxon>
        <taxon>Apioideae</taxon>
        <taxon>apioid superclade</taxon>
        <taxon>Tordylieae</taxon>
        <taxon>Tordyliinae</taxon>
        <taxon>Heracleum</taxon>
    </lineage>
</organism>
<proteinExistence type="predicted"/>
<dbReference type="AlphaFoldDB" id="A0AAD8HN55"/>
<dbReference type="EMBL" id="JAUIZM010000008">
    <property type="protein sequence ID" value="KAK1369343.1"/>
    <property type="molecule type" value="Genomic_DNA"/>
</dbReference>
<evidence type="ECO:0000313" key="1">
    <source>
        <dbReference type="EMBL" id="KAK1369343.1"/>
    </source>
</evidence>
<sequence>MCECQDYAQQLTIKVKSLIDDAKAGISFGASGNSTSTNACAVSPLPSLFPAASTPPLSPRSVVCSPRTMKQRTSPELLLNPVLIEEVMDKLVKEDTLTKSGTNTYIINKLKKSDYEYEAVKEENDGLIFRNGNKVQPNMDEDHMYMKALYHALPMNYITVSKLHNKLEGEVN</sequence>
<accession>A0AAD8HN55</accession>
<comment type="caution">
    <text evidence="1">The sequence shown here is derived from an EMBL/GenBank/DDBJ whole genome shotgun (WGS) entry which is preliminary data.</text>
</comment>
<reference evidence="1" key="1">
    <citation type="submission" date="2023-02" db="EMBL/GenBank/DDBJ databases">
        <title>Genome of toxic invasive species Heracleum sosnowskyi carries increased number of genes despite the absence of recent whole-genome duplications.</title>
        <authorList>
            <person name="Schelkunov M."/>
            <person name="Shtratnikova V."/>
            <person name="Makarenko M."/>
            <person name="Klepikova A."/>
            <person name="Omelchenko D."/>
            <person name="Novikova G."/>
            <person name="Obukhova E."/>
            <person name="Bogdanov V."/>
            <person name="Penin A."/>
            <person name="Logacheva M."/>
        </authorList>
    </citation>
    <scope>NUCLEOTIDE SEQUENCE</scope>
    <source>
        <strain evidence="1">Hsosn_3</strain>
        <tissue evidence="1">Leaf</tissue>
    </source>
</reference>
<evidence type="ECO:0000313" key="2">
    <source>
        <dbReference type="Proteomes" id="UP001237642"/>
    </source>
</evidence>
<gene>
    <name evidence="1" type="ORF">POM88_035435</name>
</gene>
<keyword evidence="2" id="KW-1185">Reference proteome</keyword>
<reference evidence="1" key="2">
    <citation type="submission" date="2023-05" db="EMBL/GenBank/DDBJ databases">
        <authorList>
            <person name="Schelkunov M.I."/>
        </authorList>
    </citation>
    <scope>NUCLEOTIDE SEQUENCE</scope>
    <source>
        <strain evidence="1">Hsosn_3</strain>
        <tissue evidence="1">Leaf</tissue>
    </source>
</reference>
<name>A0AAD8HN55_9APIA</name>
<dbReference type="Proteomes" id="UP001237642">
    <property type="component" value="Unassembled WGS sequence"/>
</dbReference>